<reference evidence="1 2" key="1">
    <citation type="submission" date="2016-11" db="EMBL/GenBank/DDBJ databases">
        <authorList>
            <person name="Jaros S."/>
            <person name="Januszkiewicz K."/>
            <person name="Wedrychowicz H."/>
        </authorList>
    </citation>
    <scope>NUCLEOTIDE SEQUENCE [LARGE SCALE GENOMIC DNA]</scope>
    <source>
        <strain evidence="1 2">GAS138</strain>
    </source>
</reference>
<evidence type="ECO:0000313" key="1">
    <source>
        <dbReference type="EMBL" id="SHH48287.1"/>
    </source>
</evidence>
<dbReference type="AlphaFoldDB" id="A0A1M5TBX8"/>
<gene>
    <name evidence="1" type="ORF">SAMN05443248_4947</name>
</gene>
<accession>A0A1M5TBX8</accession>
<protein>
    <submittedName>
        <fullName evidence="1">Uncharacterized protein</fullName>
    </submittedName>
</protein>
<proteinExistence type="predicted"/>
<organism evidence="1 2">
    <name type="scientific">Bradyrhizobium erythrophlei</name>
    <dbReference type="NCBI Taxonomy" id="1437360"/>
    <lineage>
        <taxon>Bacteria</taxon>
        <taxon>Pseudomonadati</taxon>
        <taxon>Pseudomonadota</taxon>
        <taxon>Alphaproteobacteria</taxon>
        <taxon>Hyphomicrobiales</taxon>
        <taxon>Nitrobacteraceae</taxon>
        <taxon>Bradyrhizobium</taxon>
    </lineage>
</organism>
<evidence type="ECO:0000313" key="2">
    <source>
        <dbReference type="Proteomes" id="UP000189796"/>
    </source>
</evidence>
<dbReference type="Proteomes" id="UP000189796">
    <property type="component" value="Chromosome I"/>
</dbReference>
<sequence length="35" mass="3845">MKPAPAKLRIITAQVEGSGTSETAEVRMVQELRFV</sequence>
<dbReference type="EMBL" id="LT670817">
    <property type="protein sequence ID" value="SHH48287.1"/>
    <property type="molecule type" value="Genomic_DNA"/>
</dbReference>
<name>A0A1M5TBX8_9BRAD</name>